<reference evidence="2 3" key="1">
    <citation type="journal article" date="2013" name="PLoS ONE">
        <title>Assembly-driven community genomics of a hypersaline microbial ecosystem.</title>
        <authorList>
            <person name="Podell S."/>
            <person name="Ugalde J.A."/>
            <person name="Narasingarao P."/>
            <person name="Banfield J.F."/>
            <person name="Heidelberg K.B."/>
            <person name="Allen E.E."/>
        </authorList>
    </citation>
    <scope>NUCLEOTIDE SEQUENCE [LARGE SCALE GENOMIC DNA]</scope>
    <source>
        <strain evidence="3">J07HQW2</strain>
    </source>
</reference>
<feature type="transmembrane region" description="Helical" evidence="1">
    <location>
        <begin position="6"/>
        <end position="30"/>
    </location>
</feature>
<keyword evidence="1" id="KW-0812">Transmembrane</keyword>
<sequence>MATFEFGWVGLLLVMTSGGFGAVGMLPLLGIGPDSDDQSNQLKAFIVFFVILSTIAATAAAVV</sequence>
<accession>U1PT88</accession>
<feature type="transmembrane region" description="Helical" evidence="1">
    <location>
        <begin position="42"/>
        <end position="62"/>
    </location>
</feature>
<keyword evidence="1" id="KW-1133">Transmembrane helix</keyword>
<keyword evidence="1" id="KW-0472">Membrane</keyword>
<dbReference type="HOGENOM" id="CLU_2875025_0_0_2"/>
<gene>
    <name evidence="2" type="ORF">J07HQW2_02049</name>
</gene>
<dbReference type="Proteomes" id="UP000030710">
    <property type="component" value="Unassembled WGS sequence"/>
</dbReference>
<protein>
    <submittedName>
        <fullName evidence="2">Uncharacterized protein</fullName>
    </submittedName>
</protein>
<evidence type="ECO:0000313" key="2">
    <source>
        <dbReference type="EMBL" id="ERG95591.1"/>
    </source>
</evidence>
<evidence type="ECO:0000313" key="3">
    <source>
        <dbReference type="Proteomes" id="UP000030710"/>
    </source>
</evidence>
<dbReference type="eggNOG" id="arCOG12188">
    <property type="taxonomic scope" value="Archaea"/>
</dbReference>
<organism evidence="2 3">
    <name type="scientific">Haloquadratum walsbyi J07HQW2</name>
    <dbReference type="NCBI Taxonomy" id="1238425"/>
    <lineage>
        <taxon>Archaea</taxon>
        <taxon>Methanobacteriati</taxon>
        <taxon>Methanobacteriota</taxon>
        <taxon>Stenosarchaea group</taxon>
        <taxon>Halobacteria</taxon>
        <taxon>Halobacteriales</taxon>
        <taxon>Haloferacaceae</taxon>
        <taxon>Haloquadratum</taxon>
    </lineage>
</organism>
<dbReference type="AlphaFoldDB" id="U1PT88"/>
<evidence type="ECO:0000256" key="1">
    <source>
        <dbReference type="SAM" id="Phobius"/>
    </source>
</evidence>
<dbReference type="RefSeq" id="WP_021055068.1">
    <property type="nucleotide sequence ID" value="NZ_KE356561.1"/>
</dbReference>
<dbReference type="EMBL" id="KE356561">
    <property type="protein sequence ID" value="ERG95591.1"/>
    <property type="molecule type" value="Genomic_DNA"/>
</dbReference>
<proteinExistence type="predicted"/>
<name>U1PT88_9EURY</name>